<name>A0ABW4S5M6_9RHOB</name>
<proteinExistence type="predicted"/>
<feature type="compositionally biased region" description="Low complexity" evidence="1">
    <location>
        <begin position="62"/>
        <end position="79"/>
    </location>
</feature>
<evidence type="ECO:0000256" key="1">
    <source>
        <dbReference type="SAM" id="MobiDB-lite"/>
    </source>
</evidence>
<dbReference type="EMBL" id="JBHUGH010000008">
    <property type="protein sequence ID" value="MFD1912658.1"/>
    <property type="molecule type" value="Genomic_DNA"/>
</dbReference>
<evidence type="ECO:0000313" key="2">
    <source>
        <dbReference type="EMBL" id="MFD1912658.1"/>
    </source>
</evidence>
<protein>
    <submittedName>
        <fullName evidence="2">Uncharacterized protein</fullName>
    </submittedName>
</protein>
<sequence>MQELPNTLPIAGDAGRKSRCGFQRPHAQLASVITATLALGLTLATPLAAQQDPATGYPLPPDGAATEAPAAPDDAPPAEAQDDGLSAEAQDPGLASEGGLDRPGNDVADWLPPAIDLPEDTEVVINSAIGSSTRLLQFSTHEDAERLIERWREALRETGWQVDPSPEMIESQQILFSGPGIGSAQVIIIPSQADGAQVIQIDASLNLE</sequence>
<accession>A0ABW4S5M6</accession>
<evidence type="ECO:0000313" key="3">
    <source>
        <dbReference type="Proteomes" id="UP001597353"/>
    </source>
</evidence>
<keyword evidence="3" id="KW-1185">Reference proteome</keyword>
<organism evidence="2 3">
    <name type="scientific">Halodurantibacterium flavum</name>
    <dbReference type="NCBI Taxonomy" id="1382802"/>
    <lineage>
        <taxon>Bacteria</taxon>
        <taxon>Pseudomonadati</taxon>
        <taxon>Pseudomonadota</taxon>
        <taxon>Alphaproteobacteria</taxon>
        <taxon>Rhodobacterales</taxon>
        <taxon>Paracoccaceae</taxon>
        <taxon>Halodurantibacterium</taxon>
    </lineage>
</organism>
<feature type="region of interest" description="Disordered" evidence="1">
    <location>
        <begin position="51"/>
        <end position="111"/>
    </location>
</feature>
<dbReference type="Proteomes" id="UP001597353">
    <property type="component" value="Unassembled WGS sequence"/>
</dbReference>
<comment type="caution">
    <text evidence="2">The sequence shown here is derived from an EMBL/GenBank/DDBJ whole genome shotgun (WGS) entry which is preliminary data.</text>
</comment>
<reference evidence="3" key="1">
    <citation type="journal article" date="2019" name="Int. J. Syst. Evol. Microbiol.">
        <title>The Global Catalogue of Microorganisms (GCM) 10K type strain sequencing project: providing services to taxonomists for standard genome sequencing and annotation.</title>
        <authorList>
            <consortium name="The Broad Institute Genomics Platform"/>
            <consortium name="The Broad Institute Genome Sequencing Center for Infectious Disease"/>
            <person name="Wu L."/>
            <person name="Ma J."/>
        </authorList>
    </citation>
    <scope>NUCLEOTIDE SEQUENCE [LARGE SCALE GENOMIC DNA]</scope>
    <source>
        <strain evidence="3">CGMCC 4.7242</strain>
    </source>
</reference>
<gene>
    <name evidence="2" type="ORF">ACFSGJ_10600</name>
</gene>